<keyword evidence="1" id="KW-0677">Repeat</keyword>
<evidence type="ECO:0000313" key="4">
    <source>
        <dbReference type="Proteomes" id="UP000229459"/>
    </source>
</evidence>
<dbReference type="PANTHER" id="PTHR19211:SF14">
    <property type="entry name" value="ATP-BINDING CASSETTE SUB-FAMILY F MEMBER 1"/>
    <property type="match status" value="1"/>
</dbReference>
<dbReference type="AlphaFoldDB" id="A0A2H0B5L7"/>
<evidence type="ECO:0000313" key="3">
    <source>
        <dbReference type="EMBL" id="PIP52959.1"/>
    </source>
</evidence>
<dbReference type="GO" id="GO:0016887">
    <property type="term" value="F:ATP hydrolysis activity"/>
    <property type="evidence" value="ECO:0007669"/>
    <property type="project" value="InterPro"/>
</dbReference>
<keyword evidence="3" id="KW-0067">ATP-binding</keyword>
<evidence type="ECO:0000256" key="1">
    <source>
        <dbReference type="ARBA" id="ARBA00022737"/>
    </source>
</evidence>
<protein>
    <submittedName>
        <fullName evidence="3">ABC transporter ATP-binding protein</fullName>
    </submittedName>
</protein>
<dbReference type="Gene3D" id="3.40.50.300">
    <property type="entry name" value="P-loop containing nucleotide triphosphate hydrolases"/>
    <property type="match status" value="1"/>
</dbReference>
<reference evidence="3 4" key="1">
    <citation type="submission" date="2017-09" db="EMBL/GenBank/DDBJ databases">
        <title>Depth-based differentiation of microbial function through sediment-hosted aquifers and enrichment of novel symbionts in the deep terrestrial subsurface.</title>
        <authorList>
            <person name="Probst A.J."/>
            <person name="Ladd B."/>
            <person name="Jarett J.K."/>
            <person name="Geller-Mcgrath D.E."/>
            <person name="Sieber C.M."/>
            <person name="Emerson J.B."/>
            <person name="Anantharaman K."/>
            <person name="Thomas B.C."/>
            <person name="Malmstrom R."/>
            <person name="Stieglmeier M."/>
            <person name="Klingl A."/>
            <person name="Woyke T."/>
            <person name="Ryan C.M."/>
            <person name="Banfield J.F."/>
        </authorList>
    </citation>
    <scope>NUCLEOTIDE SEQUENCE [LARGE SCALE GENOMIC DNA]</scope>
    <source>
        <strain evidence="3">CG23_combo_of_CG06-09_8_20_14_all_34_8</strain>
    </source>
</reference>
<accession>A0A2H0B5L7</accession>
<comment type="caution">
    <text evidence="3">The sequence shown here is derived from an EMBL/GenBank/DDBJ whole genome shotgun (WGS) entry which is preliminary data.</text>
</comment>
<sequence length="141" mass="15767">MLYNVSLSIGKGERIALIGPNGAGKSTFIKTALGVIKPDRGYIIKDDNLKIGYYSQEFEQFNFDQNLFDFVTDKTHQPEWLVRGILGKFMFSGSKIYQSIGTLSGGEKTRLAIALLLTDNNNLLVLDEPTTYLDVLSQRII</sequence>
<proteinExistence type="predicted"/>
<evidence type="ECO:0000259" key="2">
    <source>
        <dbReference type="Pfam" id="PF00005"/>
    </source>
</evidence>
<gene>
    <name evidence="3" type="ORF">COX08_03605</name>
</gene>
<dbReference type="InterPro" id="IPR027417">
    <property type="entry name" value="P-loop_NTPase"/>
</dbReference>
<name>A0A2H0B5L7_9BACT</name>
<feature type="domain" description="ABC transporter" evidence="2">
    <location>
        <begin position="3"/>
        <end position="131"/>
    </location>
</feature>
<dbReference type="InterPro" id="IPR003439">
    <property type="entry name" value="ABC_transporter-like_ATP-bd"/>
</dbReference>
<dbReference type="Proteomes" id="UP000229459">
    <property type="component" value="Unassembled WGS sequence"/>
</dbReference>
<dbReference type="Pfam" id="PF00005">
    <property type="entry name" value="ABC_tran"/>
    <property type="match status" value="1"/>
</dbReference>
<feature type="non-terminal residue" evidence="3">
    <location>
        <position position="141"/>
    </location>
</feature>
<organism evidence="3 4">
    <name type="scientific">Candidatus Beckwithbacteria bacterium CG23_combo_of_CG06-09_8_20_14_all_34_8</name>
    <dbReference type="NCBI Taxonomy" id="1974497"/>
    <lineage>
        <taxon>Bacteria</taxon>
        <taxon>Candidatus Beckwithiibacteriota</taxon>
    </lineage>
</organism>
<dbReference type="PANTHER" id="PTHR19211">
    <property type="entry name" value="ATP-BINDING TRANSPORT PROTEIN-RELATED"/>
    <property type="match status" value="1"/>
</dbReference>
<dbReference type="EMBL" id="PCSR01000087">
    <property type="protein sequence ID" value="PIP52959.1"/>
    <property type="molecule type" value="Genomic_DNA"/>
</dbReference>
<dbReference type="SUPFAM" id="SSF52540">
    <property type="entry name" value="P-loop containing nucleoside triphosphate hydrolases"/>
    <property type="match status" value="1"/>
</dbReference>
<keyword evidence="3" id="KW-0547">Nucleotide-binding</keyword>
<dbReference type="InterPro" id="IPR050611">
    <property type="entry name" value="ABCF"/>
</dbReference>
<dbReference type="GO" id="GO:0005524">
    <property type="term" value="F:ATP binding"/>
    <property type="evidence" value="ECO:0007669"/>
    <property type="project" value="UniProtKB-KW"/>
</dbReference>